<dbReference type="Proteomes" id="UP000266234">
    <property type="component" value="Unassembled WGS sequence"/>
</dbReference>
<dbReference type="InterPro" id="IPR053008">
    <property type="entry name" value="Phomopsin_biosynth_assoc"/>
</dbReference>
<accession>A0A395T5Q1</accession>
<name>A0A395T5Q1_9HYPO</name>
<dbReference type="STRING" id="694270.A0A395T5Q1"/>
<protein>
    <submittedName>
        <fullName evidence="1">Uncharacterized protein</fullName>
    </submittedName>
</protein>
<dbReference type="PANTHER" id="PTHR35896">
    <property type="entry name" value="IG-LIKE DOMAIN-CONTAINING PROTEIN"/>
    <property type="match status" value="1"/>
</dbReference>
<comment type="caution">
    <text evidence="1">The sequence shown here is derived from an EMBL/GenBank/DDBJ whole genome shotgun (WGS) entry which is preliminary data.</text>
</comment>
<evidence type="ECO:0000313" key="1">
    <source>
        <dbReference type="EMBL" id="RGP79545.1"/>
    </source>
</evidence>
<keyword evidence="2" id="KW-1185">Reference proteome</keyword>
<dbReference type="OrthoDB" id="3501153at2759"/>
<dbReference type="PANTHER" id="PTHR35896:SF3">
    <property type="entry name" value="MAJOR FACILITATOR SUPERFAMILY TRANSPORTER"/>
    <property type="match status" value="1"/>
</dbReference>
<dbReference type="AlphaFoldDB" id="A0A395T5Q1"/>
<evidence type="ECO:0000313" key="2">
    <source>
        <dbReference type="Proteomes" id="UP000266234"/>
    </source>
</evidence>
<reference evidence="1 2" key="1">
    <citation type="journal article" date="2018" name="PLoS Pathog.">
        <title>Evolution of structural diversity of trichothecenes, a family of toxins produced by plant pathogenic and entomopathogenic fungi.</title>
        <authorList>
            <person name="Proctor R.H."/>
            <person name="McCormick S.P."/>
            <person name="Kim H.S."/>
            <person name="Cardoza R.E."/>
            <person name="Stanley A.M."/>
            <person name="Lindo L."/>
            <person name="Kelly A."/>
            <person name="Brown D.W."/>
            <person name="Lee T."/>
            <person name="Vaughan M.M."/>
            <person name="Alexander N.J."/>
            <person name="Busman M."/>
            <person name="Gutierrez S."/>
        </authorList>
    </citation>
    <scope>NUCLEOTIDE SEQUENCE [LARGE SCALE GENOMIC DNA]</scope>
    <source>
        <strain evidence="1 2">NRRL 20695</strain>
    </source>
</reference>
<dbReference type="EMBL" id="PXOG01000044">
    <property type="protein sequence ID" value="RGP79545.1"/>
    <property type="molecule type" value="Genomic_DNA"/>
</dbReference>
<sequence>MATQYQPLDLEKSSGLTRHLPTLSPHSYSLLRLAKDVVLLSLAVPGLISLLCPALVCEGVSSSVSTLKSSVDPTICNCGSSVAEALSLGCKYDSLAAAWLPEPCRDDALTAEFERSGDAPNGQWSYWADLNHTQELSLEELGKKGDDPSFRFYTTAEWHRVHCAFFWRKMFRSHISGVIIEPRFDNEEHVIHCGSVLLHTAVDDKGARAGVSFRSD</sequence>
<gene>
    <name evidence="1" type="ORF">FLONG3_2293</name>
</gene>
<organism evidence="1 2">
    <name type="scientific">Fusarium longipes</name>
    <dbReference type="NCBI Taxonomy" id="694270"/>
    <lineage>
        <taxon>Eukaryota</taxon>
        <taxon>Fungi</taxon>
        <taxon>Dikarya</taxon>
        <taxon>Ascomycota</taxon>
        <taxon>Pezizomycotina</taxon>
        <taxon>Sordariomycetes</taxon>
        <taxon>Hypocreomycetidae</taxon>
        <taxon>Hypocreales</taxon>
        <taxon>Nectriaceae</taxon>
        <taxon>Fusarium</taxon>
    </lineage>
</organism>
<proteinExistence type="predicted"/>